<feature type="domain" description="NADH-Ubiquinone oxidoreductase (complex I) chain 5 N-terminal" evidence="10">
    <location>
        <begin position="750"/>
        <end position="790"/>
    </location>
</feature>
<feature type="transmembrane region" description="Helical" evidence="8">
    <location>
        <begin position="201"/>
        <end position="221"/>
    </location>
</feature>
<feature type="transmembrane region" description="Helical" evidence="8">
    <location>
        <begin position="153"/>
        <end position="173"/>
    </location>
</feature>
<feature type="transmembrane region" description="Helical" evidence="8">
    <location>
        <begin position="931"/>
        <end position="952"/>
    </location>
</feature>
<feature type="transmembrane region" description="Helical" evidence="8">
    <location>
        <begin position="448"/>
        <end position="469"/>
    </location>
</feature>
<feature type="transmembrane region" description="Helical" evidence="8">
    <location>
        <begin position="613"/>
        <end position="633"/>
    </location>
</feature>
<feature type="transmembrane region" description="Helical" evidence="8">
    <location>
        <begin position="1051"/>
        <end position="1072"/>
    </location>
</feature>
<dbReference type="PRINTS" id="PR01434">
    <property type="entry name" value="NADHDHGNASE5"/>
</dbReference>
<feature type="transmembrane region" description="Helical" evidence="8">
    <location>
        <begin position="1186"/>
        <end position="1208"/>
    </location>
</feature>
<feature type="transmembrane region" description="Helical" evidence="8">
    <location>
        <begin position="660"/>
        <end position="680"/>
    </location>
</feature>
<feature type="transmembrane region" description="Helical" evidence="8">
    <location>
        <begin position="732"/>
        <end position="750"/>
    </location>
</feature>
<dbReference type="InterPro" id="IPR052175">
    <property type="entry name" value="ComplexI-like_HydComp"/>
</dbReference>
<feature type="transmembrane region" description="Helical" evidence="8">
    <location>
        <begin position="6"/>
        <end position="27"/>
    </location>
</feature>
<dbReference type="Proteomes" id="UP000477488">
    <property type="component" value="Unassembled WGS sequence"/>
</dbReference>
<feature type="transmembrane region" description="Helical" evidence="8">
    <location>
        <begin position="317"/>
        <end position="333"/>
    </location>
</feature>
<accession>A0A6L5XLY4</accession>
<feature type="transmembrane region" description="Helical" evidence="8">
    <location>
        <begin position="883"/>
        <end position="900"/>
    </location>
</feature>
<feature type="transmembrane region" description="Helical" evidence="8">
    <location>
        <begin position="339"/>
        <end position="357"/>
    </location>
</feature>
<dbReference type="InterPro" id="IPR001516">
    <property type="entry name" value="Proton_antipo_N"/>
</dbReference>
<dbReference type="GO" id="GO:0005886">
    <property type="term" value="C:plasma membrane"/>
    <property type="evidence" value="ECO:0007669"/>
    <property type="project" value="UniProtKB-SubCell"/>
</dbReference>
<comment type="caution">
    <text evidence="11">The sequence shown here is derived from an EMBL/GenBank/DDBJ whole genome shotgun (WGS) entry which is preliminary data.</text>
</comment>
<feature type="transmembrane region" description="Helical" evidence="8">
    <location>
        <begin position="39"/>
        <end position="60"/>
    </location>
</feature>
<evidence type="ECO:0000313" key="11">
    <source>
        <dbReference type="EMBL" id="MSS28270.1"/>
    </source>
</evidence>
<proteinExistence type="predicted"/>
<evidence type="ECO:0000256" key="1">
    <source>
        <dbReference type="ARBA" id="ARBA00004651"/>
    </source>
</evidence>
<dbReference type="GO" id="GO:0016491">
    <property type="term" value="F:oxidoreductase activity"/>
    <property type="evidence" value="ECO:0007669"/>
    <property type="project" value="UniProtKB-KW"/>
</dbReference>
<feature type="transmembrane region" description="Helical" evidence="8">
    <location>
        <begin position="1092"/>
        <end position="1112"/>
    </location>
</feature>
<evidence type="ECO:0000313" key="12">
    <source>
        <dbReference type="Proteomes" id="UP000477488"/>
    </source>
</evidence>
<feature type="transmembrane region" description="Helical" evidence="8">
    <location>
        <begin position="241"/>
        <end position="259"/>
    </location>
</feature>
<dbReference type="RefSeq" id="WP_154511514.1">
    <property type="nucleotide sequence ID" value="NZ_VUMH01000009.1"/>
</dbReference>
<feature type="transmembrane region" description="Helical" evidence="8">
    <location>
        <begin position="989"/>
        <end position="1013"/>
    </location>
</feature>
<comment type="subcellular location">
    <subcellularLocation>
        <location evidence="1">Cell membrane</location>
        <topology evidence="1">Multi-pass membrane protein</topology>
    </subcellularLocation>
    <subcellularLocation>
        <location evidence="7">Membrane</location>
        <topology evidence="7">Multi-pass membrane protein</topology>
    </subcellularLocation>
</comment>
<name>A0A6L5XLY4_9BACT</name>
<keyword evidence="4 8" id="KW-1133">Transmembrane helix</keyword>
<feature type="transmembrane region" description="Helical" evidence="8">
    <location>
        <begin position="958"/>
        <end position="977"/>
    </location>
</feature>
<feature type="transmembrane region" description="Helical" evidence="8">
    <location>
        <begin position="575"/>
        <end position="593"/>
    </location>
</feature>
<feature type="transmembrane region" description="Helical" evidence="8">
    <location>
        <begin position="1019"/>
        <end position="1039"/>
    </location>
</feature>
<dbReference type="InterPro" id="IPR001750">
    <property type="entry name" value="ND/Mrp_TM"/>
</dbReference>
<evidence type="ECO:0000259" key="10">
    <source>
        <dbReference type="Pfam" id="PF00662"/>
    </source>
</evidence>
<feature type="transmembrane region" description="Helical" evidence="8">
    <location>
        <begin position="475"/>
        <end position="498"/>
    </location>
</feature>
<keyword evidence="3 7" id="KW-0812">Transmembrane</keyword>
<feature type="transmembrane region" description="Helical" evidence="8">
    <location>
        <begin position="840"/>
        <end position="863"/>
    </location>
</feature>
<protein>
    <submittedName>
        <fullName evidence="11">Oxidoreductase</fullName>
    </submittedName>
</protein>
<dbReference type="Pfam" id="PF00662">
    <property type="entry name" value="Proton_antipo_N"/>
    <property type="match status" value="1"/>
</dbReference>
<reference evidence="11 12" key="1">
    <citation type="submission" date="2019-09" db="EMBL/GenBank/DDBJ databases">
        <title>In-depth cultivation of the pig gut microbiome towards novel bacterial diversity and tailored functional studies.</title>
        <authorList>
            <person name="Wylensek D."/>
            <person name="Hitch T.C.A."/>
            <person name="Clavel T."/>
        </authorList>
    </citation>
    <scope>NUCLEOTIDE SEQUENCE [LARGE SCALE GENOMIC DNA]</scope>
    <source>
        <strain evidence="11 12">PG-178-WT-4</strain>
    </source>
</reference>
<keyword evidence="5" id="KW-0560">Oxidoreductase</keyword>
<dbReference type="PANTHER" id="PTHR42682">
    <property type="entry name" value="HYDROGENASE-4 COMPONENT F"/>
    <property type="match status" value="1"/>
</dbReference>
<keyword evidence="12" id="KW-1185">Reference proteome</keyword>
<feature type="transmembrane region" description="Helical" evidence="8">
    <location>
        <begin position="404"/>
        <end position="427"/>
    </location>
</feature>
<feature type="transmembrane region" description="Helical" evidence="8">
    <location>
        <begin position="290"/>
        <end position="310"/>
    </location>
</feature>
<evidence type="ECO:0000256" key="8">
    <source>
        <dbReference type="SAM" id="Phobius"/>
    </source>
</evidence>
<evidence type="ECO:0000256" key="5">
    <source>
        <dbReference type="ARBA" id="ARBA00023002"/>
    </source>
</evidence>
<dbReference type="Pfam" id="PF00361">
    <property type="entry name" value="Proton_antipo_M"/>
    <property type="match status" value="2"/>
</dbReference>
<feature type="transmembrane region" description="Helical" evidence="8">
    <location>
        <begin position="510"/>
        <end position="532"/>
    </location>
</feature>
<evidence type="ECO:0000256" key="4">
    <source>
        <dbReference type="ARBA" id="ARBA00022989"/>
    </source>
</evidence>
<dbReference type="PANTHER" id="PTHR42682:SF4">
    <property type="entry name" value="NADH-UBIQUINONE_PLASTOQUINONE"/>
    <property type="match status" value="1"/>
</dbReference>
<gene>
    <name evidence="11" type="ORF">FYJ44_09540</name>
</gene>
<sequence>MTSPLFMAGGSWLPLLLGAILLLFATVKAVRERKDPRRLILWGALHDAGIACMALTAQTAVGLTGLWLFVIFQISARLLALVALARLAPAHGATSFDAPAVTLDELSGAGRRQPWAGALFGLGLLAAVGGSPFLLPEARALIVQALLESAPSGGMLCLLLMAAATTVFIWLYVDAVRRVSLEAPYDAEDEAPATRSAFGGLSLPLLGLGLLTAALGLLRGPLTDAVGGHFGLTVMHVPVHPAYWCFYVGAFIAGLAFLLRLRAAPLIAALFSALAFAAVCVVPAPPLARLFLVMIALVALVVSVYSLGYIHDNRKGWYWFFLLLTFASLTGIVSTPDTAAMYGYWELMTFASYFLVVHEGRRTAYEAGLKYYVMCAGGALFMLPGLFILGVFSASPLAAFHFPLWFQTALVLCLAGFGVKAGLVPLHSWLPDAHPAAPSSVSAPLSGIITKMGVFGIVSVIIMGVGQAAGEMRGLFGLSWFGAGLTAMGVATLIYGELMALRQEDIKRMLAYSTLGQIGEIALVLGLGTWLATAGALWHMFNHAVMKDLLFLGAGALIMRAGSRNLADLRGLGRHMPWTVACMAVGLVSIMGLPPFGAFYSKFLMIQAAVDAGQIWLAALILAASLVGAVYYTRILKTLIFEKRPDHLPQVEEAPFSMRLSLLVLAAVSLLLGLFPQAVMPLVLPVASLCYPPAMDVPQIIAAMNVSWPVYVVLPVFGAVLPALFADWRKMAGWTSVGVLLLTALLVLFFGRDLDTLSFCFALIVPLLGAVNMAYAVGYMEHSHSQWRFYCAFTCMCGGLIGMAASQYLLSFFLFWEIMSSWSLYMAIAHEGDKASLREAFKYFLFNLLGASFLFVGLCVLGPFTPFNAGLLAGLAPDLAPGAAWLGMALLAVGFVMKAAQLPFRIDWQMHPALAPTPVSGYISSVLLKSAVIGLIKLFMLLGGGFALAGILGGFEQSLISTVVMWIGGITIIMAAVQALRANGVKLIFIYSTVSQLGYMVLAVAAGGALGYAGGMLHLINHVFFKDLLFLICGAVMFATHRDSLDDLGGIGRKMPFTLCMFAIAGLSVVGVPPTSGFSSKWLIYHALMQAGQPFLALLSLVGSVLTLAYIAKFLHAAFLGQPAPDLDDVHEAPKVMRVPMGILAAGCVLTGVFPGLALLPINGVLGEYGLEPLNVGLSGVLSGPGAWNATGMFVMAALAFLAGAWFVRRFTRLREIDVHTCGLPPEIATSRMTPSSIYGDLTRLLGWRASKENR</sequence>
<evidence type="ECO:0000256" key="6">
    <source>
        <dbReference type="ARBA" id="ARBA00023136"/>
    </source>
</evidence>
<dbReference type="AlphaFoldDB" id="A0A6L5XLY4"/>
<feature type="transmembrane region" description="Helical" evidence="8">
    <location>
        <begin position="66"/>
        <end position="85"/>
    </location>
</feature>
<feature type="transmembrane region" description="Helical" evidence="8">
    <location>
        <begin position="1143"/>
        <end position="1166"/>
    </location>
</feature>
<feature type="transmembrane region" description="Helical" evidence="8">
    <location>
        <begin position="756"/>
        <end position="775"/>
    </location>
</feature>
<feature type="domain" description="NADH:quinone oxidoreductase/Mrp antiporter transmembrane" evidence="9">
    <location>
        <begin position="807"/>
        <end position="1107"/>
    </location>
</feature>
<keyword evidence="2" id="KW-1003">Cell membrane</keyword>
<feature type="transmembrane region" description="Helical" evidence="8">
    <location>
        <begin position="266"/>
        <end position="284"/>
    </location>
</feature>
<organism evidence="11 12">
    <name type="scientific">Desulfovibrio porci</name>
    <dbReference type="NCBI Taxonomy" id="2605782"/>
    <lineage>
        <taxon>Bacteria</taxon>
        <taxon>Pseudomonadati</taxon>
        <taxon>Thermodesulfobacteriota</taxon>
        <taxon>Desulfovibrionia</taxon>
        <taxon>Desulfovibrionales</taxon>
        <taxon>Desulfovibrionaceae</taxon>
        <taxon>Desulfovibrio</taxon>
    </lineage>
</organism>
<keyword evidence="6 8" id="KW-0472">Membrane</keyword>
<evidence type="ECO:0000256" key="2">
    <source>
        <dbReference type="ARBA" id="ARBA00022475"/>
    </source>
</evidence>
<evidence type="ECO:0000259" key="9">
    <source>
        <dbReference type="Pfam" id="PF00361"/>
    </source>
</evidence>
<evidence type="ECO:0000256" key="3">
    <source>
        <dbReference type="ARBA" id="ARBA00022692"/>
    </source>
</evidence>
<feature type="transmembrane region" description="Helical" evidence="8">
    <location>
        <begin position="700"/>
        <end position="725"/>
    </location>
</feature>
<feature type="transmembrane region" description="Helical" evidence="8">
    <location>
        <begin position="369"/>
        <end position="392"/>
    </location>
</feature>
<evidence type="ECO:0000256" key="7">
    <source>
        <dbReference type="RuleBase" id="RU000320"/>
    </source>
</evidence>
<feature type="domain" description="NADH:quinone oxidoreductase/Mrp antiporter transmembrane" evidence="9">
    <location>
        <begin position="337"/>
        <end position="625"/>
    </location>
</feature>
<dbReference type="EMBL" id="VUMH01000009">
    <property type="protein sequence ID" value="MSS28270.1"/>
    <property type="molecule type" value="Genomic_DNA"/>
</dbReference>
<feature type="transmembrane region" description="Helical" evidence="8">
    <location>
        <begin position="115"/>
        <end position="133"/>
    </location>
</feature>